<feature type="domain" description="Response regulatory" evidence="8">
    <location>
        <begin position="754"/>
        <end position="869"/>
    </location>
</feature>
<dbReference type="CDD" id="cd00156">
    <property type="entry name" value="REC"/>
    <property type="match status" value="1"/>
</dbReference>
<dbReference type="PROSITE" id="PS50109">
    <property type="entry name" value="HIS_KIN"/>
    <property type="match status" value="1"/>
</dbReference>
<dbReference type="CDD" id="cd00130">
    <property type="entry name" value="PAS"/>
    <property type="match status" value="1"/>
</dbReference>
<dbReference type="InterPro" id="IPR003661">
    <property type="entry name" value="HisK_dim/P_dom"/>
</dbReference>
<dbReference type="Proteomes" id="UP000886657">
    <property type="component" value="Unassembled WGS sequence"/>
</dbReference>
<dbReference type="SUPFAM" id="SSF52172">
    <property type="entry name" value="CheY-like"/>
    <property type="match status" value="1"/>
</dbReference>
<dbReference type="InterPro" id="IPR036097">
    <property type="entry name" value="HisK_dim/P_sf"/>
</dbReference>
<dbReference type="SMART" id="SM00388">
    <property type="entry name" value="HisKA"/>
    <property type="match status" value="1"/>
</dbReference>
<dbReference type="PANTHER" id="PTHR43065">
    <property type="entry name" value="SENSOR HISTIDINE KINASE"/>
    <property type="match status" value="1"/>
</dbReference>
<sequence length="869" mass="95449">MAPRRPGSFSSGLGWLLRMLCLMAGLGAAWGAPAPRTVVLTPAEQAWLKAHPVIVLAPDPDFKPIEYFDKAGVYQGAAADIIRLLERNLGITISIARVANWDEAMARFKSREVDLLGAMVRTPAREQFALFSETLVTVPGGIFARSGLERAVSLKDLAGKKVAVVSNYTAHDMLRSQYPDIHLEVVQDVSTGLAKASLGMVDAYVENMANATFYSQEAGITNLQMIGKTDFEYRWGIGIRKDWPELQGILNKGLASISEQERAQALQRWINIEGQHWKPSRTFIIGSLAALFGILLLLATYWNHALKSLVRSRTASLERELNERQRAEAALQGLTDRLEERVRDRTAELSEEVGERIKSEQAARASEQMFRELFQNVADPIYITDLSGRLLAANAQASLELDYTEAELLALGIPDLDALYTSPERIAQNFAGLSETRTVTFETVHRRKDGSTLPVELRVRLIQFRGQTAVLGVARNLSERKHAEAERLRLEQQLLHAQKLESLGVLAGGIAHDFNNFLTAIVGNADLALMRLDSSSPAAENLRRIEKAAARASDLARQMLAYSGKGQFQLQCIDLNHLLGDMLRMLEVSISKKAKLRLDLQQPLPGVSADPTQIHQIVMNLVINASEALGEESGEIALSTGRFEFGGPQPAAIRWEESLHEGPGVFLEVSDTGCGMDQGTLARIFDPFFSTKFAGRGLGMAAVLGIVRAHRGAIEVQSEPGKGSTFRILLPASDQAAEPPGETSPEDDWRGSGTVLLVDDEEDVRAIGADLLRELGFKVITAEDGLAALELFPKLPELAFVFLDMTMPNMDGAQCFRELRRLDPAVRVILSSGYDEQEVVRKFTGQGLAGFVHKPYTLAKLRQTIKALA</sequence>
<feature type="modified residue" description="4-aspartylphosphate" evidence="4">
    <location>
        <position position="804"/>
    </location>
</feature>
<dbReference type="Pfam" id="PF00072">
    <property type="entry name" value="Response_reg"/>
    <property type="match status" value="1"/>
</dbReference>
<dbReference type="InterPro" id="IPR011006">
    <property type="entry name" value="CheY-like_superfamily"/>
</dbReference>
<dbReference type="SUPFAM" id="SSF55785">
    <property type="entry name" value="PYP-like sensor domain (PAS domain)"/>
    <property type="match status" value="1"/>
</dbReference>
<evidence type="ECO:0000256" key="4">
    <source>
        <dbReference type="PROSITE-ProRule" id="PRU00169"/>
    </source>
</evidence>
<evidence type="ECO:0000259" key="9">
    <source>
        <dbReference type="PROSITE" id="PS50112"/>
    </source>
</evidence>
<dbReference type="InterPro" id="IPR035965">
    <property type="entry name" value="PAS-like_dom_sf"/>
</dbReference>
<evidence type="ECO:0000259" key="7">
    <source>
        <dbReference type="PROSITE" id="PS50109"/>
    </source>
</evidence>
<feature type="domain" description="PAC" evidence="10">
    <location>
        <begin position="437"/>
        <end position="489"/>
    </location>
</feature>
<dbReference type="SMART" id="SM00387">
    <property type="entry name" value="HATPase_c"/>
    <property type="match status" value="1"/>
</dbReference>
<evidence type="ECO:0000256" key="2">
    <source>
        <dbReference type="ARBA" id="ARBA00012438"/>
    </source>
</evidence>
<evidence type="ECO:0000256" key="3">
    <source>
        <dbReference type="ARBA" id="ARBA00022553"/>
    </source>
</evidence>
<evidence type="ECO:0000256" key="1">
    <source>
        <dbReference type="ARBA" id="ARBA00000085"/>
    </source>
</evidence>
<dbReference type="EC" id="2.7.13.3" evidence="2"/>
<evidence type="ECO:0000256" key="5">
    <source>
        <dbReference type="SAM" id="Coils"/>
    </source>
</evidence>
<dbReference type="InterPro" id="IPR000700">
    <property type="entry name" value="PAS-assoc_C"/>
</dbReference>
<dbReference type="Gene3D" id="3.40.50.2300">
    <property type="match status" value="1"/>
</dbReference>
<dbReference type="Gene3D" id="3.30.450.20">
    <property type="entry name" value="PAS domain"/>
    <property type="match status" value="1"/>
</dbReference>
<dbReference type="GO" id="GO:0000155">
    <property type="term" value="F:phosphorelay sensor kinase activity"/>
    <property type="evidence" value="ECO:0007669"/>
    <property type="project" value="InterPro"/>
</dbReference>
<keyword evidence="6" id="KW-0812">Transmembrane</keyword>
<gene>
    <name evidence="11" type="ORF">IPP58_04315</name>
</gene>
<evidence type="ECO:0000259" key="8">
    <source>
        <dbReference type="PROSITE" id="PS50110"/>
    </source>
</evidence>
<evidence type="ECO:0000256" key="6">
    <source>
        <dbReference type="SAM" id="Phobius"/>
    </source>
</evidence>
<comment type="catalytic activity">
    <reaction evidence="1">
        <text>ATP + protein L-histidine = ADP + protein N-phospho-L-histidine.</text>
        <dbReference type="EC" id="2.7.13.3"/>
    </reaction>
</comment>
<keyword evidence="3 4" id="KW-0597">Phosphoprotein</keyword>
<dbReference type="InterPro" id="IPR001638">
    <property type="entry name" value="Solute-binding_3/MltF_N"/>
</dbReference>
<dbReference type="PRINTS" id="PR00344">
    <property type="entry name" value="BCTRLSENSOR"/>
</dbReference>
<organism evidence="11 12">
    <name type="scientific">Candidatus Geothrix skivensis</name>
    <dbReference type="NCBI Taxonomy" id="2954439"/>
    <lineage>
        <taxon>Bacteria</taxon>
        <taxon>Pseudomonadati</taxon>
        <taxon>Acidobacteriota</taxon>
        <taxon>Holophagae</taxon>
        <taxon>Holophagales</taxon>
        <taxon>Holophagaceae</taxon>
        <taxon>Geothrix</taxon>
    </lineage>
</organism>
<dbReference type="CDD" id="cd01007">
    <property type="entry name" value="PBP2_BvgS_HisK_like"/>
    <property type="match status" value="1"/>
</dbReference>
<feature type="coiled-coil region" evidence="5">
    <location>
        <begin position="317"/>
        <end position="344"/>
    </location>
</feature>
<dbReference type="CDD" id="cd00082">
    <property type="entry name" value="HisKA"/>
    <property type="match status" value="1"/>
</dbReference>
<proteinExistence type="predicted"/>
<feature type="coiled-coil region" evidence="5">
    <location>
        <begin position="473"/>
        <end position="500"/>
    </location>
</feature>
<dbReference type="InterPro" id="IPR004358">
    <property type="entry name" value="Sig_transdc_His_kin-like_C"/>
</dbReference>
<keyword evidence="6" id="KW-1133">Transmembrane helix</keyword>
<reference evidence="11" key="1">
    <citation type="submission" date="2020-10" db="EMBL/GenBank/DDBJ databases">
        <title>Connecting structure to function with the recovery of over 1000 high-quality activated sludge metagenome-assembled genomes encoding full-length rRNA genes using long-read sequencing.</title>
        <authorList>
            <person name="Singleton C.M."/>
            <person name="Petriglieri F."/>
            <person name="Kristensen J.M."/>
            <person name="Kirkegaard R.H."/>
            <person name="Michaelsen T.Y."/>
            <person name="Andersen M.H."/>
            <person name="Karst S.M."/>
            <person name="Dueholm M.S."/>
            <person name="Nielsen P.H."/>
            <person name="Albertsen M."/>
        </authorList>
    </citation>
    <scope>NUCLEOTIDE SEQUENCE</scope>
    <source>
        <strain evidence="11">Skiv_18-Q3-R9-52_MAXAC.067</strain>
    </source>
</reference>
<dbReference type="PANTHER" id="PTHR43065:SF42">
    <property type="entry name" value="TWO-COMPONENT SENSOR PPRA"/>
    <property type="match status" value="1"/>
</dbReference>
<evidence type="ECO:0000259" key="10">
    <source>
        <dbReference type="PROSITE" id="PS50113"/>
    </source>
</evidence>
<dbReference type="InterPro" id="IPR005467">
    <property type="entry name" value="His_kinase_dom"/>
</dbReference>
<dbReference type="Pfam" id="PF13426">
    <property type="entry name" value="PAS_9"/>
    <property type="match status" value="1"/>
</dbReference>
<feature type="domain" description="Histidine kinase" evidence="7">
    <location>
        <begin position="509"/>
        <end position="734"/>
    </location>
</feature>
<dbReference type="PROSITE" id="PS50110">
    <property type="entry name" value="RESPONSE_REGULATORY"/>
    <property type="match status" value="1"/>
</dbReference>
<dbReference type="SUPFAM" id="SSF47384">
    <property type="entry name" value="Homodimeric domain of signal transducing histidine kinase"/>
    <property type="match status" value="1"/>
</dbReference>
<dbReference type="PROSITE" id="PS50112">
    <property type="entry name" value="PAS"/>
    <property type="match status" value="1"/>
</dbReference>
<dbReference type="EMBL" id="JADKIO010000005">
    <property type="protein sequence ID" value="MBK9795708.1"/>
    <property type="molecule type" value="Genomic_DNA"/>
</dbReference>
<dbReference type="InterPro" id="IPR003594">
    <property type="entry name" value="HATPase_dom"/>
</dbReference>
<dbReference type="InterPro" id="IPR001789">
    <property type="entry name" value="Sig_transdc_resp-reg_receiver"/>
</dbReference>
<dbReference type="Pfam" id="PF00497">
    <property type="entry name" value="SBP_bac_3"/>
    <property type="match status" value="1"/>
</dbReference>
<accession>A0A9D7XHI2</accession>
<dbReference type="Pfam" id="PF02518">
    <property type="entry name" value="HATPase_c"/>
    <property type="match status" value="1"/>
</dbReference>
<evidence type="ECO:0000313" key="12">
    <source>
        <dbReference type="Proteomes" id="UP000886657"/>
    </source>
</evidence>
<dbReference type="SMART" id="SM00062">
    <property type="entry name" value="PBPb"/>
    <property type="match status" value="1"/>
</dbReference>
<dbReference type="SMART" id="SM00448">
    <property type="entry name" value="REC"/>
    <property type="match status" value="1"/>
</dbReference>
<feature type="domain" description="PAS" evidence="9">
    <location>
        <begin position="366"/>
        <end position="409"/>
    </location>
</feature>
<dbReference type="SUPFAM" id="SSF55874">
    <property type="entry name" value="ATPase domain of HSP90 chaperone/DNA topoisomerase II/histidine kinase"/>
    <property type="match status" value="1"/>
</dbReference>
<evidence type="ECO:0000313" key="11">
    <source>
        <dbReference type="EMBL" id="MBK9795708.1"/>
    </source>
</evidence>
<dbReference type="Gene3D" id="1.10.287.130">
    <property type="match status" value="1"/>
</dbReference>
<dbReference type="AlphaFoldDB" id="A0A9D7XHI2"/>
<dbReference type="SUPFAM" id="SSF53850">
    <property type="entry name" value="Periplasmic binding protein-like II"/>
    <property type="match status" value="1"/>
</dbReference>
<dbReference type="NCBIfam" id="TIGR00229">
    <property type="entry name" value="sensory_box"/>
    <property type="match status" value="1"/>
</dbReference>
<keyword evidence="5" id="KW-0175">Coiled coil</keyword>
<dbReference type="InterPro" id="IPR036890">
    <property type="entry name" value="HATPase_C_sf"/>
</dbReference>
<name>A0A9D7XHI2_9BACT</name>
<dbReference type="Gene3D" id="3.40.190.10">
    <property type="entry name" value="Periplasmic binding protein-like II"/>
    <property type="match status" value="2"/>
</dbReference>
<protein>
    <recommendedName>
        <fullName evidence="2">histidine kinase</fullName>
        <ecNumber evidence="2">2.7.13.3</ecNumber>
    </recommendedName>
</protein>
<dbReference type="PROSITE" id="PS50113">
    <property type="entry name" value="PAC"/>
    <property type="match status" value="1"/>
</dbReference>
<dbReference type="InterPro" id="IPR000014">
    <property type="entry name" value="PAS"/>
</dbReference>
<dbReference type="Gene3D" id="3.30.565.10">
    <property type="entry name" value="Histidine kinase-like ATPase, C-terminal domain"/>
    <property type="match status" value="1"/>
</dbReference>
<feature type="transmembrane region" description="Helical" evidence="6">
    <location>
        <begin position="283"/>
        <end position="303"/>
    </location>
</feature>
<keyword evidence="6" id="KW-0472">Membrane</keyword>
<comment type="caution">
    <text evidence="11">The sequence shown here is derived from an EMBL/GenBank/DDBJ whole genome shotgun (WGS) entry which is preliminary data.</text>
</comment>